<evidence type="ECO:0000313" key="4">
    <source>
        <dbReference type="EMBL" id="PAA55687.1"/>
    </source>
</evidence>
<keyword evidence="1" id="KW-0863">Zinc-finger</keyword>
<sequence length="578" mass="61816">MTRHRSKATSFLMSQRTDTCQTASANEESVDVESSENMEAISTWLEKKIDTSESDIGQKNPDQQHLGINKQSRHCNNLFKMLANKNSEFTRLPSNSALLTATKTESICATTQSTGATNEANGASTKVNGATNESNGATNEAIGATNESNEADSATNKSNGSTSELNGVTNELNSATNEVNGTTSEVIGATNKSNGATNKLNGANSDVIGATNELNSATNEVNGANNKVIGATNESNGAAASLSASCLSGSTEAELHTCSVCSIRFSTAYRLRLHQARHTPGVFECAHCGTCVGYLRNMQVHLRSKHNVNIRVCGVCNKKFPVHDDALDHDCPDDRPEARHYSVLSLDPRDRPSRKSSNAGFQLELDHDSGAASQQRPKRLLKRPPPSSPPPSVSATSDDEEDDNRDASLTATSSAEMATVAKRPRRSTSVLSSSRQDQAGVRPSPKRRPELRRKAVTSAAASAAVVAASPQPPAPVLVQSAADVVAPFLNSGDRFRHPFALPWEPIGGPDGVEGRRRRWLAKVFKLAEGFDSSSSVGPVRPEGRVLAVRHRLGAGVDEPPEVLVSWAWRPDFEEEAIE</sequence>
<keyword evidence="1" id="KW-0862">Zinc</keyword>
<name>A0A267E462_9PLAT</name>
<dbReference type="SMART" id="SM00355">
    <property type="entry name" value="ZnF_C2H2"/>
    <property type="match status" value="2"/>
</dbReference>
<feature type="region of interest" description="Disordered" evidence="2">
    <location>
        <begin position="115"/>
        <end position="168"/>
    </location>
</feature>
<evidence type="ECO:0000256" key="1">
    <source>
        <dbReference type="PROSITE-ProRule" id="PRU00042"/>
    </source>
</evidence>
<feature type="compositionally biased region" description="Polar residues" evidence="2">
    <location>
        <begin position="407"/>
        <end position="416"/>
    </location>
</feature>
<feature type="compositionally biased region" description="Polar residues" evidence="2">
    <location>
        <begin position="427"/>
        <end position="437"/>
    </location>
</feature>
<dbReference type="InterPro" id="IPR036236">
    <property type="entry name" value="Znf_C2H2_sf"/>
</dbReference>
<feature type="domain" description="C2H2-type" evidence="3">
    <location>
        <begin position="256"/>
        <end position="279"/>
    </location>
</feature>
<dbReference type="SUPFAM" id="SSF57667">
    <property type="entry name" value="beta-beta-alpha zinc fingers"/>
    <property type="match status" value="1"/>
</dbReference>
<dbReference type="Proteomes" id="UP000215902">
    <property type="component" value="Unassembled WGS sequence"/>
</dbReference>
<evidence type="ECO:0000259" key="3">
    <source>
        <dbReference type="PROSITE" id="PS50157"/>
    </source>
</evidence>
<feature type="compositionally biased region" description="Polar residues" evidence="2">
    <location>
        <begin position="145"/>
        <end position="168"/>
    </location>
</feature>
<organism evidence="4 5">
    <name type="scientific">Macrostomum lignano</name>
    <dbReference type="NCBI Taxonomy" id="282301"/>
    <lineage>
        <taxon>Eukaryota</taxon>
        <taxon>Metazoa</taxon>
        <taxon>Spiralia</taxon>
        <taxon>Lophotrochozoa</taxon>
        <taxon>Platyhelminthes</taxon>
        <taxon>Rhabditophora</taxon>
        <taxon>Macrostomorpha</taxon>
        <taxon>Macrostomida</taxon>
        <taxon>Macrostomidae</taxon>
        <taxon>Macrostomum</taxon>
    </lineage>
</organism>
<evidence type="ECO:0000313" key="5">
    <source>
        <dbReference type="Proteomes" id="UP000215902"/>
    </source>
</evidence>
<reference evidence="4 5" key="1">
    <citation type="submission" date="2017-06" db="EMBL/GenBank/DDBJ databases">
        <title>A platform for efficient transgenesis in Macrostomum lignano, a flatworm model organism for stem cell research.</title>
        <authorList>
            <person name="Berezikov E."/>
        </authorList>
    </citation>
    <scope>NUCLEOTIDE SEQUENCE [LARGE SCALE GENOMIC DNA]</scope>
    <source>
        <strain evidence="4">DV1</strain>
        <tissue evidence="4">Whole organism</tissue>
    </source>
</reference>
<dbReference type="PROSITE" id="PS00028">
    <property type="entry name" value="ZINC_FINGER_C2H2_1"/>
    <property type="match status" value="2"/>
</dbReference>
<comment type="caution">
    <text evidence="4">The sequence shown here is derived from an EMBL/GenBank/DDBJ whole genome shotgun (WGS) entry which is preliminary data.</text>
</comment>
<dbReference type="GO" id="GO:0008270">
    <property type="term" value="F:zinc ion binding"/>
    <property type="evidence" value="ECO:0007669"/>
    <property type="project" value="UniProtKB-KW"/>
</dbReference>
<dbReference type="Gene3D" id="1.20.120.330">
    <property type="entry name" value="Nucleotidyltransferases domain 2"/>
    <property type="match status" value="1"/>
</dbReference>
<dbReference type="InterPro" id="IPR013087">
    <property type="entry name" value="Znf_C2H2_type"/>
</dbReference>
<feature type="compositionally biased region" description="Pro residues" evidence="2">
    <location>
        <begin position="383"/>
        <end position="392"/>
    </location>
</feature>
<dbReference type="PROSITE" id="PS50157">
    <property type="entry name" value="ZINC_FINGER_C2H2_2"/>
    <property type="match status" value="1"/>
</dbReference>
<feature type="compositionally biased region" description="Basic residues" evidence="2">
    <location>
        <begin position="444"/>
        <end position="455"/>
    </location>
</feature>
<keyword evidence="1" id="KW-0479">Metal-binding</keyword>
<evidence type="ECO:0000256" key="2">
    <source>
        <dbReference type="SAM" id="MobiDB-lite"/>
    </source>
</evidence>
<dbReference type="EMBL" id="NIVC01002720">
    <property type="protein sequence ID" value="PAA55687.1"/>
    <property type="molecule type" value="Genomic_DNA"/>
</dbReference>
<feature type="region of interest" description="Disordered" evidence="2">
    <location>
        <begin position="342"/>
        <end position="456"/>
    </location>
</feature>
<keyword evidence="5" id="KW-1185">Reference proteome</keyword>
<gene>
    <name evidence="4" type="ORF">BOX15_Mlig002120g4</name>
</gene>
<protein>
    <recommendedName>
        <fullName evidence="3">C2H2-type domain-containing protein</fullName>
    </recommendedName>
</protein>
<proteinExistence type="predicted"/>
<feature type="compositionally biased region" description="Polar residues" evidence="2">
    <location>
        <begin position="115"/>
        <end position="138"/>
    </location>
</feature>
<dbReference type="Gene3D" id="3.30.160.60">
    <property type="entry name" value="Classic Zinc Finger"/>
    <property type="match status" value="1"/>
</dbReference>
<dbReference type="OrthoDB" id="6145253at2759"/>
<dbReference type="AlphaFoldDB" id="A0A267E462"/>
<accession>A0A267E462</accession>